<dbReference type="PANTHER" id="PTHR21366">
    <property type="entry name" value="GLYOXALASE FAMILY PROTEIN"/>
    <property type="match status" value="1"/>
</dbReference>
<dbReference type="Proteomes" id="UP000310754">
    <property type="component" value="Unassembled WGS sequence"/>
</dbReference>
<dbReference type="InterPro" id="IPR029068">
    <property type="entry name" value="Glyas_Bleomycin-R_OHBP_Dase"/>
</dbReference>
<organism evidence="2 3">
    <name type="scientific">Allorhizobium terrae</name>
    <dbReference type="NCBI Taxonomy" id="1848972"/>
    <lineage>
        <taxon>Bacteria</taxon>
        <taxon>Pseudomonadati</taxon>
        <taxon>Pseudomonadota</taxon>
        <taxon>Alphaproteobacteria</taxon>
        <taxon>Hyphomicrobiales</taxon>
        <taxon>Rhizobiaceae</taxon>
        <taxon>Rhizobium/Agrobacterium group</taxon>
        <taxon>Allorhizobium</taxon>
    </lineage>
</organism>
<dbReference type="CDD" id="cd06587">
    <property type="entry name" value="VOC"/>
    <property type="match status" value="1"/>
</dbReference>
<dbReference type="InterPro" id="IPR037523">
    <property type="entry name" value="VOC_core"/>
</dbReference>
<evidence type="ECO:0000313" key="3">
    <source>
        <dbReference type="Proteomes" id="UP000310754"/>
    </source>
</evidence>
<evidence type="ECO:0000313" key="2">
    <source>
        <dbReference type="EMBL" id="THF52087.1"/>
    </source>
</evidence>
<dbReference type="SUPFAM" id="SSF54593">
    <property type="entry name" value="Glyoxalase/Bleomycin resistance protein/Dihydroxybiphenyl dioxygenase"/>
    <property type="match status" value="1"/>
</dbReference>
<accession>A0A4S4A178</accession>
<dbReference type="InterPro" id="IPR050383">
    <property type="entry name" value="GlyoxalaseI/FosfomycinResist"/>
</dbReference>
<evidence type="ECO:0000259" key="1">
    <source>
        <dbReference type="PROSITE" id="PS51819"/>
    </source>
</evidence>
<comment type="caution">
    <text evidence="2">The sequence shown here is derived from an EMBL/GenBank/DDBJ whole genome shotgun (WGS) entry which is preliminary data.</text>
</comment>
<name>A0A4S4A178_9HYPH</name>
<dbReference type="PANTHER" id="PTHR21366:SF31">
    <property type="entry name" value="METALLOTHIOL TRANSFERASE FOSB"/>
    <property type="match status" value="1"/>
</dbReference>
<dbReference type="AlphaFoldDB" id="A0A4S4A178"/>
<dbReference type="RefSeq" id="WP_190235184.1">
    <property type="nucleotide sequence ID" value="NZ_SSOA01000002.1"/>
</dbReference>
<protein>
    <submittedName>
        <fullName evidence="2">VOC family protein</fullName>
    </submittedName>
</protein>
<reference evidence="2 3" key="1">
    <citation type="submission" date="2019-04" db="EMBL/GenBank/DDBJ databases">
        <title>Rhizobium terrae sp. nov., isolated from a paddy soil.</title>
        <authorList>
            <person name="Lin S.-Y."/>
            <person name="Hameed A."/>
            <person name="Huang H.-I."/>
            <person name="Young C.-C."/>
        </authorList>
    </citation>
    <scope>NUCLEOTIDE SEQUENCE [LARGE SCALE GENOMIC DNA]</scope>
    <source>
        <strain evidence="2 3">CC-HIH110</strain>
    </source>
</reference>
<proteinExistence type="predicted"/>
<keyword evidence="3" id="KW-1185">Reference proteome</keyword>
<dbReference type="InterPro" id="IPR004360">
    <property type="entry name" value="Glyas_Fos-R_dOase_dom"/>
</dbReference>
<dbReference type="PROSITE" id="PS51819">
    <property type="entry name" value="VOC"/>
    <property type="match status" value="1"/>
</dbReference>
<dbReference type="EMBL" id="SSOA01000002">
    <property type="protein sequence ID" value="THF52087.1"/>
    <property type="molecule type" value="Genomic_DNA"/>
</dbReference>
<dbReference type="Gene3D" id="3.10.180.10">
    <property type="entry name" value="2,3-Dihydroxybiphenyl 1,2-Dioxygenase, domain 1"/>
    <property type="match status" value="1"/>
</dbReference>
<gene>
    <name evidence="2" type="ORF">E6C51_04510</name>
</gene>
<feature type="domain" description="VOC" evidence="1">
    <location>
        <begin position="6"/>
        <end position="131"/>
    </location>
</feature>
<sequence length="158" mass="17898">MVQINGLYETHLTVSNLEESIDFYRDVVGLELAHKIPARDVAFFWIGGRERSMLGLWSIHSSPMQMKLHTAFQTSLEQVLQAPDYLRSKGVIPLNLSGNAEIDQPIVLPWMPAASVYFRDPDGHSLEYIAILPEPPRPDLSAMATYAEWRDLHQNAQP</sequence>
<dbReference type="Pfam" id="PF00903">
    <property type="entry name" value="Glyoxalase"/>
    <property type="match status" value="1"/>
</dbReference>